<dbReference type="GO" id="GO:0005886">
    <property type="term" value="C:plasma membrane"/>
    <property type="evidence" value="ECO:0007669"/>
    <property type="project" value="TreeGrafter"/>
</dbReference>
<keyword evidence="8" id="KW-1185">Reference proteome</keyword>
<gene>
    <name evidence="7" type="primary">rodA</name>
    <name evidence="7" type="synonym">mrdB</name>
    <name evidence="7" type="ordered locus">AXY_17690</name>
</gene>
<dbReference type="PATRIC" id="fig|698758.3.peg.1769"/>
<dbReference type="RefSeq" id="WP_015010490.1">
    <property type="nucleotide sequence ID" value="NC_018704.1"/>
</dbReference>
<dbReference type="Pfam" id="PF01098">
    <property type="entry name" value="FTSW_RODA_SPOVE"/>
    <property type="match status" value="1"/>
</dbReference>
<organism evidence="7 8">
    <name type="scientific">Amphibacillus xylanus (strain ATCC 51415 / DSM 6626 / JCM 7361 / LMG 17667 / NBRC 15112 / Ep01)</name>
    <dbReference type="NCBI Taxonomy" id="698758"/>
    <lineage>
        <taxon>Bacteria</taxon>
        <taxon>Bacillati</taxon>
        <taxon>Bacillota</taxon>
        <taxon>Bacilli</taxon>
        <taxon>Bacillales</taxon>
        <taxon>Bacillaceae</taxon>
        <taxon>Amphibacillus</taxon>
    </lineage>
</organism>
<dbReference type="GO" id="GO:0051301">
    <property type="term" value="P:cell division"/>
    <property type="evidence" value="ECO:0007669"/>
    <property type="project" value="InterPro"/>
</dbReference>
<feature type="transmembrane region" description="Helical" evidence="6">
    <location>
        <begin position="118"/>
        <end position="135"/>
    </location>
</feature>
<evidence type="ECO:0000256" key="2">
    <source>
        <dbReference type="ARBA" id="ARBA00022692"/>
    </source>
</evidence>
<feature type="transmembrane region" description="Helical" evidence="6">
    <location>
        <begin position="12"/>
        <end position="34"/>
    </location>
</feature>
<keyword evidence="2 6" id="KW-0812">Transmembrane</keyword>
<feature type="transmembrane region" description="Helical" evidence="6">
    <location>
        <begin position="81"/>
        <end position="98"/>
    </location>
</feature>
<dbReference type="InterPro" id="IPR018365">
    <property type="entry name" value="Cell_cycle_FtsW-rel_CS"/>
</dbReference>
<dbReference type="Proteomes" id="UP000006294">
    <property type="component" value="Chromosome"/>
</dbReference>
<dbReference type="PANTHER" id="PTHR30474:SF1">
    <property type="entry name" value="PEPTIDOGLYCAN GLYCOSYLTRANSFERASE MRDB"/>
    <property type="match status" value="1"/>
</dbReference>
<evidence type="ECO:0000313" key="7">
    <source>
        <dbReference type="EMBL" id="BAM47901.1"/>
    </source>
</evidence>
<evidence type="ECO:0000256" key="1">
    <source>
        <dbReference type="ARBA" id="ARBA00004141"/>
    </source>
</evidence>
<feature type="transmembrane region" description="Helical" evidence="6">
    <location>
        <begin position="168"/>
        <end position="186"/>
    </location>
</feature>
<keyword evidence="4 6" id="KW-1133">Transmembrane helix</keyword>
<dbReference type="STRING" id="698758.AXY_17690"/>
<dbReference type="KEGG" id="axl:AXY_17690"/>
<dbReference type="GO" id="GO:0008360">
    <property type="term" value="P:regulation of cell shape"/>
    <property type="evidence" value="ECO:0007669"/>
    <property type="project" value="UniProtKB-KW"/>
</dbReference>
<evidence type="ECO:0000256" key="3">
    <source>
        <dbReference type="ARBA" id="ARBA00022960"/>
    </source>
</evidence>
<feature type="transmembrane region" description="Helical" evidence="6">
    <location>
        <begin position="144"/>
        <end position="162"/>
    </location>
</feature>
<keyword evidence="3" id="KW-0133">Cell shape</keyword>
<evidence type="ECO:0000256" key="6">
    <source>
        <dbReference type="SAM" id="Phobius"/>
    </source>
</evidence>
<sequence>METQNNLQSRRIPIDYTIAFLVFILAIFSLVAIYSASGQYASGDSTYFVKRQLVFYGLGFIAMMVVASIDFEILEKLTIPLYICGILLLMAVEVFGVEKLGAKRAISLKVIDVQPSEFMKFFLIILISSLLAKLGKSRLSFKESIVVTIKILFFTAIPLVLILRQPDLGTTLMIIFAVAMLIYTSSISLKMSYLLTALGISGLGALVFLYFNNFELFSKLIHSHQLSRIYGWLNPAEHSQGFGYQLQQALLGIGSGQLTGSGFNQGYQVQSGRIPEVHTDFIFAVIGEEFGFIGTSLLIIVFFLLIYRIITIAINANSLFGVYICIGVIALYTFQIFQNIGMTIGLMPITGIALPFISYGGSSLLTNMMALGLVTSVHLRTKTYMFGEDESME</sequence>
<feature type="transmembrane region" description="Helical" evidence="6">
    <location>
        <begin position="54"/>
        <end position="74"/>
    </location>
</feature>
<dbReference type="eggNOG" id="COG0772">
    <property type="taxonomic scope" value="Bacteria"/>
</dbReference>
<proteinExistence type="predicted"/>
<comment type="subcellular location">
    <subcellularLocation>
        <location evidence="1">Membrane</location>
        <topology evidence="1">Multi-pass membrane protein</topology>
    </subcellularLocation>
</comment>
<dbReference type="GO" id="GO:0032153">
    <property type="term" value="C:cell division site"/>
    <property type="evidence" value="ECO:0007669"/>
    <property type="project" value="TreeGrafter"/>
</dbReference>
<dbReference type="EMBL" id="AP012050">
    <property type="protein sequence ID" value="BAM47901.1"/>
    <property type="molecule type" value="Genomic_DNA"/>
</dbReference>
<dbReference type="HOGENOM" id="CLU_029243_2_0_9"/>
<name>K0J4Y8_AMPXN</name>
<dbReference type="PANTHER" id="PTHR30474">
    <property type="entry name" value="CELL CYCLE PROTEIN"/>
    <property type="match status" value="1"/>
</dbReference>
<dbReference type="GO" id="GO:0015648">
    <property type="term" value="F:lipid-linked peptidoglycan transporter activity"/>
    <property type="evidence" value="ECO:0007669"/>
    <property type="project" value="TreeGrafter"/>
</dbReference>
<feature type="transmembrane region" description="Helical" evidence="6">
    <location>
        <begin position="193"/>
        <end position="211"/>
    </location>
</feature>
<dbReference type="PROSITE" id="PS00428">
    <property type="entry name" value="FTSW_RODA_SPOVE"/>
    <property type="match status" value="1"/>
</dbReference>
<feature type="transmembrane region" description="Helical" evidence="6">
    <location>
        <begin position="281"/>
        <end position="307"/>
    </location>
</feature>
<reference evidence="7 8" key="1">
    <citation type="submission" date="2011-01" db="EMBL/GenBank/DDBJ databases">
        <title>Whole genome sequence of Amphibacillus xylinus NBRC 15112.</title>
        <authorList>
            <person name="Nakazawa H."/>
            <person name="Katano Y."/>
            <person name="Nakamura S."/>
            <person name="Sasagawa M."/>
            <person name="Fukada J."/>
            <person name="Arai T."/>
            <person name="Sasakura N."/>
            <person name="Mochizuki D."/>
            <person name="Hosoyama A."/>
            <person name="Harada K."/>
            <person name="Horikawa H."/>
            <person name="Kato Y."/>
            <person name="Harada T."/>
            <person name="Sasaki K."/>
            <person name="Sekiguchi M."/>
            <person name="Hodoyama M."/>
            <person name="Nishiko R."/>
            <person name="Narita H."/>
            <person name="Hanamaki A."/>
            <person name="Hata C."/>
            <person name="Konno Y."/>
            <person name="Niimura Y."/>
            <person name="Yamazaki S."/>
            <person name="Fujita N."/>
        </authorList>
    </citation>
    <scope>NUCLEOTIDE SEQUENCE [LARGE SCALE GENOMIC DNA]</scope>
    <source>
        <strain evidence="8">ATCC 51415 / DSM 6626 / JCM 7361 / LMG 17667 / NBRC 15112 / Ep01</strain>
    </source>
</reference>
<dbReference type="OrthoDB" id="9768187at2"/>
<dbReference type="AlphaFoldDB" id="K0J4Y8"/>
<feature type="transmembrane region" description="Helical" evidence="6">
    <location>
        <begin position="319"/>
        <end position="337"/>
    </location>
</feature>
<evidence type="ECO:0000313" key="8">
    <source>
        <dbReference type="Proteomes" id="UP000006294"/>
    </source>
</evidence>
<feature type="transmembrane region" description="Helical" evidence="6">
    <location>
        <begin position="349"/>
        <end position="374"/>
    </location>
</feature>
<keyword evidence="5 6" id="KW-0472">Membrane</keyword>
<dbReference type="InterPro" id="IPR001182">
    <property type="entry name" value="FtsW/RodA"/>
</dbReference>
<accession>K0J4Y8</accession>
<evidence type="ECO:0000256" key="5">
    <source>
        <dbReference type="ARBA" id="ARBA00023136"/>
    </source>
</evidence>
<evidence type="ECO:0000256" key="4">
    <source>
        <dbReference type="ARBA" id="ARBA00022989"/>
    </source>
</evidence>
<protein>
    <submittedName>
        <fullName evidence="7">Rod shape-determining protein RodA</fullName>
    </submittedName>
</protein>